<dbReference type="EMBL" id="LAZR01000155">
    <property type="protein sequence ID" value="KKN85724.1"/>
    <property type="molecule type" value="Genomic_DNA"/>
</dbReference>
<dbReference type="Pfam" id="PF13392">
    <property type="entry name" value="HNH_3"/>
    <property type="match status" value="1"/>
</dbReference>
<dbReference type="InterPro" id="IPR003615">
    <property type="entry name" value="HNH_nuc"/>
</dbReference>
<dbReference type="GO" id="GO:0003677">
    <property type="term" value="F:DNA binding"/>
    <property type="evidence" value="ECO:0007669"/>
    <property type="project" value="UniProtKB-KW"/>
</dbReference>
<evidence type="ECO:0000259" key="4">
    <source>
        <dbReference type="PROSITE" id="PS51032"/>
    </source>
</evidence>
<dbReference type="Gene3D" id="3.90.75.20">
    <property type="match status" value="1"/>
</dbReference>
<dbReference type="InterPro" id="IPR016177">
    <property type="entry name" value="DNA-bd_dom_sf"/>
</dbReference>
<dbReference type="GO" id="GO:0003700">
    <property type="term" value="F:DNA-binding transcription factor activity"/>
    <property type="evidence" value="ECO:0007669"/>
    <property type="project" value="InterPro"/>
</dbReference>
<keyword evidence="3" id="KW-0804">Transcription</keyword>
<dbReference type="Gene3D" id="3.30.730.10">
    <property type="entry name" value="AP2/ERF domain"/>
    <property type="match status" value="1"/>
</dbReference>
<sequence length="170" mass="19346">MRIIKLTRGYATKVDDEDYEELSKYRWHVCTMQGGPKAVRNVPRVKGERPGTIYMHRQIMKAPKGVLVDHVNHDTLDNRRIANLRVCTRSQNAANRKKTRGSSRFKGVYWDKPKKKWRAQILVSGHYRNLGRFVNEADAGCAYNVAALEAWGEFALLNDVPSPHVGGVQA</sequence>
<evidence type="ECO:0000256" key="3">
    <source>
        <dbReference type="ARBA" id="ARBA00023163"/>
    </source>
</evidence>
<evidence type="ECO:0000256" key="2">
    <source>
        <dbReference type="ARBA" id="ARBA00023125"/>
    </source>
</evidence>
<accession>A0A0F9U2B9</accession>
<dbReference type="InterPro" id="IPR044925">
    <property type="entry name" value="His-Me_finger_sf"/>
</dbReference>
<evidence type="ECO:0000256" key="1">
    <source>
        <dbReference type="ARBA" id="ARBA00023015"/>
    </source>
</evidence>
<dbReference type="AlphaFoldDB" id="A0A0F9U2B9"/>
<comment type="caution">
    <text evidence="5">The sequence shown here is derived from an EMBL/GenBank/DDBJ whole genome shotgun (WGS) entry which is preliminary data.</text>
</comment>
<gene>
    <name evidence="5" type="ORF">LCGC14_0275290</name>
</gene>
<keyword evidence="2" id="KW-0238">DNA-binding</keyword>
<dbReference type="SUPFAM" id="SSF54060">
    <property type="entry name" value="His-Me finger endonucleases"/>
    <property type="match status" value="1"/>
</dbReference>
<dbReference type="InterPro" id="IPR036955">
    <property type="entry name" value="AP2/ERF_dom_sf"/>
</dbReference>
<proteinExistence type="predicted"/>
<evidence type="ECO:0000313" key="5">
    <source>
        <dbReference type="EMBL" id="KKN85724.1"/>
    </source>
</evidence>
<reference evidence="5" key="1">
    <citation type="journal article" date="2015" name="Nature">
        <title>Complex archaea that bridge the gap between prokaryotes and eukaryotes.</title>
        <authorList>
            <person name="Spang A."/>
            <person name="Saw J.H."/>
            <person name="Jorgensen S.L."/>
            <person name="Zaremba-Niedzwiedzka K."/>
            <person name="Martijn J."/>
            <person name="Lind A.E."/>
            <person name="van Eijk R."/>
            <person name="Schleper C."/>
            <person name="Guy L."/>
            <person name="Ettema T.J."/>
        </authorList>
    </citation>
    <scope>NUCLEOTIDE SEQUENCE</scope>
</reference>
<feature type="domain" description="AP2/ERF" evidence="4">
    <location>
        <begin position="104"/>
        <end position="161"/>
    </location>
</feature>
<name>A0A0F9U2B9_9ZZZZ</name>
<protein>
    <recommendedName>
        <fullName evidence="4">AP2/ERF domain-containing protein</fullName>
    </recommendedName>
</protein>
<dbReference type="InterPro" id="IPR001471">
    <property type="entry name" value="AP2/ERF_dom"/>
</dbReference>
<keyword evidence="1" id="KW-0805">Transcription regulation</keyword>
<dbReference type="PROSITE" id="PS51032">
    <property type="entry name" value="AP2_ERF"/>
    <property type="match status" value="1"/>
</dbReference>
<dbReference type="SUPFAM" id="SSF54171">
    <property type="entry name" value="DNA-binding domain"/>
    <property type="match status" value="1"/>
</dbReference>
<organism evidence="5">
    <name type="scientific">marine sediment metagenome</name>
    <dbReference type="NCBI Taxonomy" id="412755"/>
    <lineage>
        <taxon>unclassified sequences</taxon>
        <taxon>metagenomes</taxon>
        <taxon>ecological metagenomes</taxon>
    </lineage>
</organism>